<dbReference type="GO" id="GO:0030272">
    <property type="term" value="F:5-formyltetrahydrofolate cyclo-ligase activity"/>
    <property type="evidence" value="ECO:0007669"/>
    <property type="project" value="UniProtKB-EC"/>
</dbReference>
<dbReference type="RefSeq" id="WP_021101725.1">
    <property type="nucleotide sequence ID" value="NZ_KE557312.1"/>
</dbReference>
<evidence type="ECO:0000313" key="6">
    <source>
        <dbReference type="EMBL" id="EPX81206.1"/>
    </source>
</evidence>
<dbReference type="InterPro" id="IPR037171">
    <property type="entry name" value="NagB/RpiA_transferase-like"/>
</dbReference>
<name>S9QIC7_9RHOB</name>
<feature type="binding site" evidence="4">
    <location>
        <begin position="8"/>
        <end position="12"/>
    </location>
    <ligand>
        <name>ATP</name>
        <dbReference type="ChEBI" id="CHEBI:30616"/>
    </ligand>
</feature>
<dbReference type="Gene3D" id="3.40.50.10420">
    <property type="entry name" value="NagB/RpiA/CoA transferase-like"/>
    <property type="match status" value="1"/>
</dbReference>
<feature type="binding site" evidence="4">
    <location>
        <begin position="129"/>
        <end position="137"/>
    </location>
    <ligand>
        <name>ATP</name>
        <dbReference type="ChEBI" id="CHEBI:30616"/>
    </ligand>
</feature>
<dbReference type="eggNOG" id="COG0212">
    <property type="taxonomic scope" value="Bacteria"/>
</dbReference>
<comment type="caution">
    <text evidence="6">The sequence shown here is derived from an EMBL/GenBank/DDBJ whole genome shotgun (WGS) entry which is preliminary data.</text>
</comment>
<reference evidence="7" key="1">
    <citation type="journal article" date="2013" name="Stand. Genomic Sci.">
        <title>Genome sequence of the Litoreibacter arenae type strain (DSM 19593(T)), a member of the Roseobacter clade isolated from sea sand.</title>
        <authorList>
            <person name="Riedel T."/>
            <person name="Fiebig A."/>
            <person name="Petersen J."/>
            <person name="Gronow S."/>
            <person name="Kyrpides N.C."/>
            <person name="Goker M."/>
            <person name="Klenk H.P."/>
        </authorList>
    </citation>
    <scope>NUCLEOTIDE SEQUENCE [LARGE SCALE GENOMIC DNA]</scope>
    <source>
        <strain evidence="7">DSM 19593</strain>
    </source>
</reference>
<dbReference type="EC" id="6.3.3.2" evidence="5"/>
<dbReference type="PATRIC" id="fig|1123360.3.peg.648"/>
<evidence type="ECO:0000256" key="2">
    <source>
        <dbReference type="ARBA" id="ARBA00022741"/>
    </source>
</evidence>
<dbReference type="NCBIfam" id="TIGR02727">
    <property type="entry name" value="MTHFS_bact"/>
    <property type="match status" value="1"/>
</dbReference>
<dbReference type="GO" id="GO:0005524">
    <property type="term" value="F:ATP binding"/>
    <property type="evidence" value="ECO:0007669"/>
    <property type="project" value="UniProtKB-KW"/>
</dbReference>
<comment type="catalytic activity">
    <reaction evidence="5">
        <text>(6S)-5-formyl-5,6,7,8-tetrahydrofolate + ATP = (6R)-5,10-methenyltetrahydrofolate + ADP + phosphate</text>
        <dbReference type="Rhea" id="RHEA:10488"/>
        <dbReference type="ChEBI" id="CHEBI:30616"/>
        <dbReference type="ChEBI" id="CHEBI:43474"/>
        <dbReference type="ChEBI" id="CHEBI:57455"/>
        <dbReference type="ChEBI" id="CHEBI:57457"/>
        <dbReference type="ChEBI" id="CHEBI:456216"/>
        <dbReference type="EC" id="6.3.3.2"/>
    </reaction>
</comment>
<dbReference type="InterPro" id="IPR002698">
    <property type="entry name" value="FTHF_cligase"/>
</dbReference>
<feature type="binding site" evidence="4">
    <location>
        <position position="56"/>
    </location>
    <ligand>
        <name>substrate</name>
    </ligand>
</feature>
<protein>
    <recommendedName>
        <fullName evidence="5">5-formyltetrahydrofolate cyclo-ligase</fullName>
        <ecNumber evidence="5">6.3.3.2</ecNumber>
    </recommendedName>
</protein>
<dbReference type="Pfam" id="PF01812">
    <property type="entry name" value="5-FTHF_cyc-lig"/>
    <property type="match status" value="1"/>
</dbReference>
<comment type="cofactor">
    <cofactor evidence="5">
        <name>Mg(2+)</name>
        <dbReference type="ChEBI" id="CHEBI:18420"/>
    </cofactor>
</comment>
<dbReference type="SUPFAM" id="SSF100950">
    <property type="entry name" value="NagB/RpiA/CoA transferase-like"/>
    <property type="match status" value="1"/>
</dbReference>
<dbReference type="Proteomes" id="UP000015351">
    <property type="component" value="Unassembled WGS sequence"/>
</dbReference>
<dbReference type="EMBL" id="AONI01000006">
    <property type="protein sequence ID" value="EPX81206.1"/>
    <property type="molecule type" value="Genomic_DNA"/>
</dbReference>
<feature type="binding site" evidence="4">
    <location>
        <position position="51"/>
    </location>
    <ligand>
        <name>substrate</name>
    </ligand>
</feature>
<dbReference type="PANTHER" id="PTHR23407:SF1">
    <property type="entry name" value="5-FORMYLTETRAHYDROFOLATE CYCLO-LIGASE"/>
    <property type="match status" value="1"/>
</dbReference>
<evidence type="ECO:0000313" key="7">
    <source>
        <dbReference type="Proteomes" id="UP000015351"/>
    </source>
</evidence>
<comment type="similarity">
    <text evidence="1 5">Belongs to the 5-formyltetrahydrofolate cyclo-ligase family.</text>
</comment>
<keyword evidence="3 4" id="KW-0067">ATP-binding</keyword>
<accession>S9QIC7</accession>
<evidence type="ECO:0000256" key="1">
    <source>
        <dbReference type="ARBA" id="ARBA00010638"/>
    </source>
</evidence>
<keyword evidence="6" id="KW-0436">Ligase</keyword>
<keyword evidence="7" id="KW-1185">Reference proteome</keyword>
<dbReference type="InterPro" id="IPR024185">
    <property type="entry name" value="FTHF_cligase-like_sf"/>
</dbReference>
<keyword evidence="5" id="KW-0479">Metal-binding</keyword>
<keyword evidence="2 4" id="KW-0547">Nucleotide-binding</keyword>
<dbReference type="OrthoDB" id="9801938at2"/>
<evidence type="ECO:0000256" key="4">
    <source>
        <dbReference type="PIRSR" id="PIRSR006806-1"/>
    </source>
</evidence>
<dbReference type="GO" id="GO:0035999">
    <property type="term" value="P:tetrahydrofolate interconversion"/>
    <property type="evidence" value="ECO:0007669"/>
    <property type="project" value="TreeGrafter"/>
</dbReference>
<evidence type="ECO:0000256" key="5">
    <source>
        <dbReference type="RuleBase" id="RU361279"/>
    </source>
</evidence>
<evidence type="ECO:0000256" key="3">
    <source>
        <dbReference type="ARBA" id="ARBA00022840"/>
    </source>
</evidence>
<dbReference type="GO" id="GO:0046872">
    <property type="term" value="F:metal ion binding"/>
    <property type="evidence" value="ECO:0007669"/>
    <property type="project" value="UniProtKB-KW"/>
</dbReference>
<dbReference type="STRING" id="1123360.thalar_00656"/>
<dbReference type="AlphaFoldDB" id="S9QIC7"/>
<dbReference type="GO" id="GO:0009396">
    <property type="term" value="P:folic acid-containing compound biosynthetic process"/>
    <property type="evidence" value="ECO:0007669"/>
    <property type="project" value="TreeGrafter"/>
</dbReference>
<dbReference type="PANTHER" id="PTHR23407">
    <property type="entry name" value="ATPASE INHIBITOR/5-FORMYLTETRAHYDROFOLATE CYCLO-LIGASE"/>
    <property type="match status" value="1"/>
</dbReference>
<keyword evidence="5" id="KW-0460">Magnesium</keyword>
<sequence>MSDLTEVKTLARKAAFARREAVKTPQRDAAAAEHLLKAVLPHKGRPLSGFLPIRTEIDPVPVMAAMAAWGPVCVPVIKGKGQPLEFHRWEPGCEMVDGGFGTFVPAKADVVVPQVLIVPLLAFDRAGGRLGYGGGFYDRTLEQLRKTREVIAIGYAFAAQETQDLPLEATDQPLDLIVTDEGVLQPQDNRPRSAI</sequence>
<dbReference type="PIRSF" id="PIRSF006806">
    <property type="entry name" value="FTHF_cligase"/>
    <property type="match status" value="1"/>
</dbReference>
<organism evidence="6 7">
    <name type="scientific">Litoreibacter arenae DSM 19593</name>
    <dbReference type="NCBI Taxonomy" id="1123360"/>
    <lineage>
        <taxon>Bacteria</taxon>
        <taxon>Pseudomonadati</taxon>
        <taxon>Pseudomonadota</taxon>
        <taxon>Alphaproteobacteria</taxon>
        <taxon>Rhodobacterales</taxon>
        <taxon>Roseobacteraceae</taxon>
        <taxon>Litoreibacter</taxon>
    </lineage>
</organism>
<proteinExistence type="inferred from homology"/>
<gene>
    <name evidence="6" type="ORF">thalar_00656</name>
</gene>
<dbReference type="HOGENOM" id="CLU_066245_0_1_5"/>